<evidence type="ECO:0000313" key="3">
    <source>
        <dbReference type="Proteomes" id="UP001165082"/>
    </source>
</evidence>
<protein>
    <submittedName>
        <fullName evidence="2">Uncharacterized protein</fullName>
    </submittedName>
</protein>
<gene>
    <name evidence="2" type="ORF">TrRE_jg13486</name>
</gene>
<name>A0A9W7DPR1_9STRA</name>
<dbReference type="Proteomes" id="UP001165082">
    <property type="component" value="Unassembled WGS sequence"/>
</dbReference>
<evidence type="ECO:0000313" key="2">
    <source>
        <dbReference type="EMBL" id="GMH49835.1"/>
    </source>
</evidence>
<reference evidence="2" key="1">
    <citation type="submission" date="2022-07" db="EMBL/GenBank/DDBJ databases">
        <title>Genome analysis of Parmales, a sister group of diatoms, reveals the evolutionary specialization of diatoms from phago-mixotrophs to photoautotrophs.</title>
        <authorList>
            <person name="Ban H."/>
            <person name="Sato S."/>
            <person name="Yoshikawa S."/>
            <person name="Kazumasa Y."/>
            <person name="Nakamura Y."/>
            <person name="Ichinomiya M."/>
            <person name="Saitoh K."/>
            <person name="Sato N."/>
            <person name="Blanc-Mathieu R."/>
            <person name="Endo H."/>
            <person name="Kuwata A."/>
            <person name="Ogata H."/>
        </authorList>
    </citation>
    <scope>NUCLEOTIDE SEQUENCE</scope>
</reference>
<sequence length="175" mass="20446">MQLAKNTSSHTDIGNTNSIRIERTPSSSRVIKPINPIDPRLMTPIKVLNILSFEALVLTPRVRSMKHCSTAMSRENEKNTPAPSRWTWRFDEAWNAATVWPPRAARRELRREARLARRVHLKEEGEGEREDKEEDTWEYFKYIRGGRRRRARGSPNEPTEEAGIAFMEEERKYQG</sequence>
<keyword evidence="3" id="KW-1185">Reference proteome</keyword>
<organism evidence="2 3">
    <name type="scientific">Triparma retinervis</name>
    <dbReference type="NCBI Taxonomy" id="2557542"/>
    <lineage>
        <taxon>Eukaryota</taxon>
        <taxon>Sar</taxon>
        <taxon>Stramenopiles</taxon>
        <taxon>Ochrophyta</taxon>
        <taxon>Bolidophyceae</taxon>
        <taxon>Parmales</taxon>
        <taxon>Triparmaceae</taxon>
        <taxon>Triparma</taxon>
    </lineage>
</organism>
<dbReference type="EMBL" id="BRXZ01001926">
    <property type="protein sequence ID" value="GMH49835.1"/>
    <property type="molecule type" value="Genomic_DNA"/>
</dbReference>
<accession>A0A9W7DPR1</accession>
<feature type="region of interest" description="Disordered" evidence="1">
    <location>
        <begin position="147"/>
        <end position="175"/>
    </location>
</feature>
<comment type="caution">
    <text evidence="2">The sequence shown here is derived from an EMBL/GenBank/DDBJ whole genome shotgun (WGS) entry which is preliminary data.</text>
</comment>
<evidence type="ECO:0000256" key="1">
    <source>
        <dbReference type="SAM" id="MobiDB-lite"/>
    </source>
</evidence>
<proteinExistence type="predicted"/>
<feature type="region of interest" description="Disordered" evidence="1">
    <location>
        <begin position="1"/>
        <end position="21"/>
    </location>
</feature>
<dbReference type="AlphaFoldDB" id="A0A9W7DPR1"/>